<sequence length="242" mass="28237">MKLQKSLFSWFSKELAHPEAFFSFLQQHGITAIYQHVTPNDMQETIARFIKRGRQANVKVFLLAGEANWALEPKDLHRHIEQATKWDGIVVDVEPYLLKGFNKEIMAAYVSAMRNAYQKAHSLGVSFILCIPYFYDSLGFTAELEVLIRDCCDGVTIMNYYRGQEIPHIETEASLCHLHQKTLETIYELQPPGKHDLKDINTYYHLGLKKVDENFRTLAKHYQNQEVKISYHEFVYFQELAE</sequence>
<name>A0A6G7WIP1_9LACT</name>
<gene>
    <name evidence="1" type="ORF">G7058_08915</name>
</gene>
<dbReference type="GeneID" id="94553402"/>
<evidence type="ECO:0000313" key="2">
    <source>
        <dbReference type="Proteomes" id="UP000501830"/>
    </source>
</evidence>
<keyword evidence="2" id="KW-1185">Reference proteome</keyword>
<accession>A0A6G7WIP1</accession>
<evidence type="ECO:0000313" key="1">
    <source>
        <dbReference type="EMBL" id="QIK52144.1"/>
    </source>
</evidence>
<dbReference type="AlphaFoldDB" id="A0A6G7WIP1"/>
<dbReference type="Proteomes" id="UP000501830">
    <property type="component" value="Chromosome"/>
</dbReference>
<dbReference type="RefSeq" id="WP_166063207.1">
    <property type="nucleotide sequence ID" value="NZ_CP049889.1"/>
</dbReference>
<protein>
    <submittedName>
        <fullName evidence="1">Uncharacterized protein</fullName>
    </submittedName>
</protein>
<proteinExistence type="predicted"/>
<organism evidence="1 2">
    <name type="scientific">Jeotgalibaca porci</name>
    <dbReference type="NCBI Taxonomy" id="1868793"/>
    <lineage>
        <taxon>Bacteria</taxon>
        <taxon>Bacillati</taxon>
        <taxon>Bacillota</taxon>
        <taxon>Bacilli</taxon>
        <taxon>Lactobacillales</taxon>
        <taxon>Carnobacteriaceae</taxon>
        <taxon>Jeotgalibaca</taxon>
    </lineage>
</organism>
<reference evidence="1 2" key="1">
    <citation type="journal article" date="2017" name="Int. J. Syst. Evol. Microbiol.">
        <title>Jeotgalibaca porci sp. nov. and Jeotgalibaca arthritidis sp. nov., isolated from pigs, and emended description of the genus Jeotgalibaca.</title>
        <authorList>
            <person name="Zamora L."/>
            <person name="Perez-Sancho M."/>
            <person name="Dominguez L."/>
            <person name="Fernandez-Garayzabal J.F."/>
            <person name="Vela A.I."/>
        </authorList>
    </citation>
    <scope>NUCLEOTIDE SEQUENCE [LARGE SCALE GENOMIC DNA]</scope>
    <source>
        <strain evidence="1 2">CCUG 69148</strain>
    </source>
</reference>
<dbReference type="KEGG" id="jpo:G7058_08915"/>
<dbReference type="EMBL" id="CP049889">
    <property type="protein sequence ID" value="QIK52144.1"/>
    <property type="molecule type" value="Genomic_DNA"/>
</dbReference>